<comment type="caution">
    <text evidence="2">The sequence shown here is derived from an EMBL/GenBank/DDBJ whole genome shotgun (WGS) entry which is preliminary data.</text>
</comment>
<dbReference type="InterPro" id="IPR016181">
    <property type="entry name" value="Acyl_CoA_acyltransferase"/>
</dbReference>
<name>A0ABS9VR81_9SPHN</name>
<keyword evidence="2" id="KW-0808">Transferase</keyword>
<dbReference type="PROSITE" id="PS51186">
    <property type="entry name" value="GNAT"/>
    <property type="match status" value="1"/>
</dbReference>
<reference evidence="2 3" key="1">
    <citation type="submission" date="2022-03" db="EMBL/GenBank/DDBJ databases">
        <authorList>
            <person name="Jo J.-H."/>
            <person name="Im W.-T."/>
        </authorList>
    </citation>
    <scope>NUCLEOTIDE SEQUENCE [LARGE SCALE GENOMIC DNA]</scope>
    <source>
        <strain evidence="2 3">SM33</strain>
    </source>
</reference>
<dbReference type="EMBL" id="JAKZHW010000002">
    <property type="protein sequence ID" value="MCH8617472.1"/>
    <property type="molecule type" value="Genomic_DNA"/>
</dbReference>
<dbReference type="InterPro" id="IPR000182">
    <property type="entry name" value="GNAT_dom"/>
</dbReference>
<dbReference type="InterPro" id="IPR052564">
    <property type="entry name" value="N-acetyltrans/Recomb-assoc"/>
</dbReference>
<proteinExistence type="predicted"/>
<dbReference type="PANTHER" id="PTHR43451:SF1">
    <property type="entry name" value="ACETYLTRANSFERASE"/>
    <property type="match status" value="1"/>
</dbReference>
<organism evidence="2 3">
    <name type="scientific">Sphingomonas telluris</name>
    <dbReference type="NCBI Taxonomy" id="2907998"/>
    <lineage>
        <taxon>Bacteria</taxon>
        <taxon>Pseudomonadati</taxon>
        <taxon>Pseudomonadota</taxon>
        <taxon>Alphaproteobacteria</taxon>
        <taxon>Sphingomonadales</taxon>
        <taxon>Sphingomonadaceae</taxon>
        <taxon>Sphingomonas</taxon>
    </lineage>
</organism>
<accession>A0ABS9VR81</accession>
<dbReference type="Pfam" id="PF13673">
    <property type="entry name" value="Acetyltransf_10"/>
    <property type="match status" value="1"/>
</dbReference>
<evidence type="ECO:0000259" key="1">
    <source>
        <dbReference type="PROSITE" id="PS51186"/>
    </source>
</evidence>
<dbReference type="GO" id="GO:0016746">
    <property type="term" value="F:acyltransferase activity"/>
    <property type="evidence" value="ECO:0007669"/>
    <property type="project" value="UniProtKB-KW"/>
</dbReference>
<gene>
    <name evidence="2" type="ORF">LZ016_15345</name>
</gene>
<keyword evidence="2" id="KW-0012">Acyltransferase</keyword>
<evidence type="ECO:0000313" key="2">
    <source>
        <dbReference type="EMBL" id="MCH8617472.1"/>
    </source>
</evidence>
<evidence type="ECO:0000313" key="3">
    <source>
        <dbReference type="Proteomes" id="UP001203058"/>
    </source>
</evidence>
<dbReference type="Gene3D" id="3.40.630.30">
    <property type="match status" value="1"/>
</dbReference>
<protein>
    <submittedName>
        <fullName evidence="2">GNAT family N-acetyltransferase</fullName>
        <ecNumber evidence="2">2.3.1.-</ecNumber>
    </submittedName>
</protein>
<dbReference type="SUPFAM" id="SSF55729">
    <property type="entry name" value="Acyl-CoA N-acyltransferases (Nat)"/>
    <property type="match status" value="1"/>
</dbReference>
<dbReference type="EC" id="2.3.1.-" evidence="2"/>
<dbReference type="RefSeq" id="WP_241448344.1">
    <property type="nucleotide sequence ID" value="NZ_JAKZHW010000002.1"/>
</dbReference>
<keyword evidence="3" id="KW-1185">Reference proteome</keyword>
<dbReference type="PANTHER" id="PTHR43451">
    <property type="entry name" value="ACETYLTRANSFERASE (GNAT) FAMILY PROTEIN"/>
    <property type="match status" value="1"/>
</dbReference>
<sequence>MRNATEWQHSNARSCGAAEISRIRIFRDENAPMIAEIFFSAIHQIASAHYTRAQVDAWAPAIPDSERFVVRGSDGRTIFVAVDEQDSPIAFGDLEPDGHIDHLFCSPAHAGTGVTATLYDRLEAAGRAAGIDFLYVEASEPARRFFLKRGFQVDHRRDFEIRGVTIHNYRMTKTLHQD</sequence>
<dbReference type="CDD" id="cd04301">
    <property type="entry name" value="NAT_SF"/>
    <property type="match status" value="1"/>
</dbReference>
<dbReference type="Proteomes" id="UP001203058">
    <property type="component" value="Unassembled WGS sequence"/>
</dbReference>
<feature type="domain" description="N-acetyltransferase" evidence="1">
    <location>
        <begin position="21"/>
        <end position="176"/>
    </location>
</feature>